<dbReference type="Proteomes" id="UP001066276">
    <property type="component" value="Chromosome 6"/>
</dbReference>
<proteinExistence type="predicted"/>
<sequence length="135" mass="15137">MLVYVRHPESSIPVILKPLREFGECSGLRVSFCKSYLFPMGALTGDQTDVLPIVGLPWVAGDLGYSGIRLAHTADENYDLNHGRVLKGLRTSKRFWEELLLSLMGRAAITKKVILPRCLYGLQNMLYEVPTSHFA</sequence>
<gene>
    <name evidence="1" type="ORF">NDU88_009010</name>
</gene>
<protein>
    <recommendedName>
        <fullName evidence="3">Reverse transcriptase</fullName>
    </recommendedName>
</protein>
<evidence type="ECO:0000313" key="1">
    <source>
        <dbReference type="EMBL" id="KAJ1142697.1"/>
    </source>
</evidence>
<reference evidence="1" key="1">
    <citation type="journal article" date="2022" name="bioRxiv">
        <title>Sequencing and chromosome-scale assembly of the giantPleurodeles waltlgenome.</title>
        <authorList>
            <person name="Brown T."/>
            <person name="Elewa A."/>
            <person name="Iarovenko S."/>
            <person name="Subramanian E."/>
            <person name="Araus A.J."/>
            <person name="Petzold A."/>
            <person name="Susuki M."/>
            <person name="Suzuki K.-i.T."/>
            <person name="Hayashi T."/>
            <person name="Toyoda A."/>
            <person name="Oliveira C."/>
            <person name="Osipova E."/>
            <person name="Leigh N.D."/>
            <person name="Simon A."/>
            <person name="Yun M.H."/>
        </authorList>
    </citation>
    <scope>NUCLEOTIDE SEQUENCE</scope>
    <source>
        <strain evidence="1">20211129_DDA</strain>
        <tissue evidence="1">Liver</tissue>
    </source>
</reference>
<dbReference type="EMBL" id="JANPWB010000010">
    <property type="protein sequence ID" value="KAJ1142697.1"/>
    <property type="molecule type" value="Genomic_DNA"/>
</dbReference>
<evidence type="ECO:0000313" key="2">
    <source>
        <dbReference type="Proteomes" id="UP001066276"/>
    </source>
</evidence>
<organism evidence="1 2">
    <name type="scientific">Pleurodeles waltl</name>
    <name type="common">Iberian ribbed newt</name>
    <dbReference type="NCBI Taxonomy" id="8319"/>
    <lineage>
        <taxon>Eukaryota</taxon>
        <taxon>Metazoa</taxon>
        <taxon>Chordata</taxon>
        <taxon>Craniata</taxon>
        <taxon>Vertebrata</taxon>
        <taxon>Euteleostomi</taxon>
        <taxon>Amphibia</taxon>
        <taxon>Batrachia</taxon>
        <taxon>Caudata</taxon>
        <taxon>Salamandroidea</taxon>
        <taxon>Salamandridae</taxon>
        <taxon>Pleurodelinae</taxon>
        <taxon>Pleurodeles</taxon>
    </lineage>
</organism>
<dbReference type="AlphaFoldDB" id="A0AAV7QTE5"/>
<keyword evidence="2" id="KW-1185">Reference proteome</keyword>
<comment type="caution">
    <text evidence="1">The sequence shown here is derived from an EMBL/GenBank/DDBJ whole genome shotgun (WGS) entry which is preliminary data.</text>
</comment>
<name>A0AAV7QTE5_PLEWA</name>
<accession>A0AAV7QTE5</accession>
<evidence type="ECO:0008006" key="3">
    <source>
        <dbReference type="Google" id="ProtNLM"/>
    </source>
</evidence>